<feature type="region of interest" description="Disordered" evidence="1">
    <location>
        <begin position="102"/>
        <end position="127"/>
    </location>
</feature>
<name>A0A4V6PT36_9ACTN</name>
<evidence type="ECO:0000313" key="2">
    <source>
        <dbReference type="EMBL" id="TDO47200.1"/>
    </source>
</evidence>
<dbReference type="EMBL" id="SNWQ01000009">
    <property type="protein sequence ID" value="TDO47200.1"/>
    <property type="molecule type" value="Genomic_DNA"/>
</dbReference>
<feature type="compositionally biased region" description="Basic and acidic residues" evidence="1">
    <location>
        <begin position="106"/>
        <end position="116"/>
    </location>
</feature>
<dbReference type="Proteomes" id="UP000295388">
    <property type="component" value="Unassembled WGS sequence"/>
</dbReference>
<keyword evidence="3" id="KW-1185">Reference proteome</keyword>
<protein>
    <recommendedName>
        <fullName evidence="4">Phasin protein</fullName>
    </recommendedName>
</protein>
<proteinExistence type="predicted"/>
<reference evidence="2 3" key="1">
    <citation type="submission" date="2019-03" db="EMBL/GenBank/DDBJ databases">
        <title>Genomic Encyclopedia of Type Strains, Phase III (KMG-III): the genomes of soil and plant-associated and newly described type strains.</title>
        <authorList>
            <person name="Whitman W."/>
        </authorList>
    </citation>
    <scope>NUCLEOTIDE SEQUENCE [LARGE SCALE GENOMIC DNA]</scope>
    <source>
        <strain evidence="2 3">VKM Ac-2527</strain>
    </source>
</reference>
<dbReference type="AlphaFoldDB" id="A0A4V6PT36"/>
<organism evidence="2 3">
    <name type="scientific">Kribbella caucasensis</name>
    <dbReference type="NCBI Taxonomy" id="2512215"/>
    <lineage>
        <taxon>Bacteria</taxon>
        <taxon>Bacillati</taxon>
        <taxon>Actinomycetota</taxon>
        <taxon>Actinomycetes</taxon>
        <taxon>Propionibacteriales</taxon>
        <taxon>Kribbellaceae</taxon>
        <taxon>Kribbella</taxon>
    </lineage>
</organism>
<sequence length="127" mass="13520">MNATNDTTSASKLASESVQAVTDLTKKVVDTQLKLTQEYLDAARAVLSGDADKVAAARTFLESAQREAETYFSRITELSVAFGSGVLELGDQVTRTVLDEVTTAAGHKEPDKEAKKAAPSRARKATS</sequence>
<accession>A0A4V6PT36</accession>
<dbReference type="RefSeq" id="WP_133801583.1">
    <property type="nucleotide sequence ID" value="NZ_SNWQ01000009.1"/>
</dbReference>
<evidence type="ECO:0000256" key="1">
    <source>
        <dbReference type="SAM" id="MobiDB-lite"/>
    </source>
</evidence>
<gene>
    <name evidence="2" type="ORF">EV643_10992</name>
</gene>
<evidence type="ECO:0000313" key="3">
    <source>
        <dbReference type="Proteomes" id="UP000295388"/>
    </source>
</evidence>
<comment type="caution">
    <text evidence="2">The sequence shown here is derived from an EMBL/GenBank/DDBJ whole genome shotgun (WGS) entry which is preliminary data.</text>
</comment>
<evidence type="ECO:0008006" key="4">
    <source>
        <dbReference type="Google" id="ProtNLM"/>
    </source>
</evidence>